<organism evidence="2 3">
    <name type="scientific">Candidatus Cetobacterium colombiensis</name>
    <dbReference type="NCBI Taxonomy" id="3073100"/>
    <lineage>
        <taxon>Bacteria</taxon>
        <taxon>Fusobacteriati</taxon>
        <taxon>Fusobacteriota</taxon>
        <taxon>Fusobacteriia</taxon>
        <taxon>Fusobacteriales</taxon>
        <taxon>Fusobacteriaceae</taxon>
        <taxon>Cetobacterium</taxon>
    </lineage>
</organism>
<dbReference type="SUPFAM" id="SSF141868">
    <property type="entry name" value="EAL domain-like"/>
    <property type="match status" value="1"/>
</dbReference>
<evidence type="ECO:0000313" key="2">
    <source>
        <dbReference type="EMBL" id="MDX8336571.1"/>
    </source>
</evidence>
<dbReference type="Proteomes" id="UP001279681">
    <property type="component" value="Unassembled WGS sequence"/>
</dbReference>
<sequence length="236" mass="27478">MEYIEILKKDLKDIIKISFQPIYCLKEKKIVTHEVLSRFHSEKVGTIETLKVIEALEKIGEIHKLDFIIIEKIKDYVVKRDMNICINLSPKTILRDDFLEKLSILEKGYKNLEVEITERGSFNYNQLLKRILYLKKLGIKITMDDFPIGNSNLENLLKMHVDGVKIDRELLKNLCSDKGKGIYKSVVNLLKNIENEITAEGIETKEELEFVKSLGIDKVQGYYISKPILEEDFKKI</sequence>
<dbReference type="RefSeq" id="WP_320313957.1">
    <property type="nucleotide sequence ID" value="NZ_JAVIKH010000011.1"/>
</dbReference>
<dbReference type="InterPro" id="IPR035919">
    <property type="entry name" value="EAL_sf"/>
</dbReference>
<dbReference type="EMBL" id="JAVIKH010000011">
    <property type="protein sequence ID" value="MDX8336571.1"/>
    <property type="molecule type" value="Genomic_DNA"/>
</dbReference>
<dbReference type="Gene3D" id="3.20.20.450">
    <property type="entry name" value="EAL domain"/>
    <property type="match status" value="1"/>
</dbReference>
<evidence type="ECO:0000313" key="3">
    <source>
        <dbReference type="Proteomes" id="UP001279681"/>
    </source>
</evidence>
<dbReference type="PANTHER" id="PTHR33121:SF71">
    <property type="entry name" value="OXYGEN SENSOR PROTEIN DOSP"/>
    <property type="match status" value="1"/>
</dbReference>
<name>A0ABU4WAM7_9FUSO</name>
<dbReference type="InterPro" id="IPR050706">
    <property type="entry name" value="Cyclic-di-GMP_PDE-like"/>
</dbReference>
<dbReference type="SMART" id="SM00052">
    <property type="entry name" value="EAL"/>
    <property type="match status" value="1"/>
</dbReference>
<accession>A0ABU4WAM7</accession>
<keyword evidence="3" id="KW-1185">Reference proteome</keyword>
<dbReference type="PROSITE" id="PS50883">
    <property type="entry name" value="EAL"/>
    <property type="match status" value="1"/>
</dbReference>
<comment type="caution">
    <text evidence="2">The sequence shown here is derived from an EMBL/GenBank/DDBJ whole genome shotgun (WGS) entry which is preliminary data.</text>
</comment>
<dbReference type="Pfam" id="PF00563">
    <property type="entry name" value="EAL"/>
    <property type="match status" value="1"/>
</dbReference>
<proteinExistence type="predicted"/>
<evidence type="ECO:0000259" key="1">
    <source>
        <dbReference type="PROSITE" id="PS50883"/>
    </source>
</evidence>
<feature type="domain" description="EAL" evidence="1">
    <location>
        <begin position="1"/>
        <end position="236"/>
    </location>
</feature>
<gene>
    <name evidence="2" type="ORF">RFV38_08690</name>
</gene>
<protein>
    <submittedName>
        <fullName evidence="2">EAL domain-containing protein</fullName>
    </submittedName>
</protein>
<dbReference type="CDD" id="cd01948">
    <property type="entry name" value="EAL"/>
    <property type="match status" value="1"/>
</dbReference>
<reference evidence="3" key="1">
    <citation type="submission" date="2023-07" db="EMBL/GenBank/DDBJ databases">
        <authorList>
            <person name="Colorado M.A."/>
            <person name="Villamil L.M."/>
            <person name="Melo J.F."/>
            <person name="Rodriguez J.A."/>
            <person name="Ruiz R.Y."/>
        </authorList>
    </citation>
    <scope>NUCLEOTIDE SEQUENCE [LARGE SCALE GENOMIC DNA]</scope>
    <source>
        <strain evidence="3">C33</strain>
    </source>
</reference>
<dbReference type="InterPro" id="IPR001633">
    <property type="entry name" value="EAL_dom"/>
</dbReference>
<dbReference type="PANTHER" id="PTHR33121">
    <property type="entry name" value="CYCLIC DI-GMP PHOSPHODIESTERASE PDEF"/>
    <property type="match status" value="1"/>
</dbReference>